<dbReference type="InterPro" id="IPR023214">
    <property type="entry name" value="HAD_sf"/>
</dbReference>
<gene>
    <name evidence="3" type="ORF">CEXT_487931</name>
</gene>
<keyword evidence="2" id="KW-1003">Cell membrane</keyword>
<dbReference type="GO" id="GO:0030007">
    <property type="term" value="P:intracellular potassium ion homeostasis"/>
    <property type="evidence" value="ECO:0007669"/>
    <property type="project" value="TreeGrafter"/>
</dbReference>
<dbReference type="Gene3D" id="3.40.1110.10">
    <property type="entry name" value="Calcium-transporting ATPase, cytoplasmic domain N"/>
    <property type="match status" value="1"/>
</dbReference>
<dbReference type="InterPro" id="IPR050510">
    <property type="entry name" value="Cation_transp_ATPase_P-type"/>
</dbReference>
<dbReference type="EMBL" id="BPLR01004775">
    <property type="protein sequence ID" value="GIX97401.1"/>
    <property type="molecule type" value="Genomic_DNA"/>
</dbReference>
<comment type="caution">
    <text evidence="3">The sequence shown here is derived from an EMBL/GenBank/DDBJ whole genome shotgun (WGS) entry which is preliminary data.</text>
</comment>
<keyword evidence="4" id="KW-1185">Reference proteome</keyword>
<dbReference type="GO" id="GO:0005391">
    <property type="term" value="F:P-type sodium:potassium-exchanging transporter activity"/>
    <property type="evidence" value="ECO:0007669"/>
    <property type="project" value="TreeGrafter"/>
</dbReference>
<dbReference type="GO" id="GO:0005886">
    <property type="term" value="C:plasma membrane"/>
    <property type="evidence" value="ECO:0007669"/>
    <property type="project" value="UniProtKB-SubCell"/>
</dbReference>
<reference evidence="3 4" key="1">
    <citation type="submission" date="2021-06" db="EMBL/GenBank/DDBJ databases">
        <title>Caerostris extrusa draft genome.</title>
        <authorList>
            <person name="Kono N."/>
            <person name="Arakawa K."/>
        </authorList>
    </citation>
    <scope>NUCLEOTIDE SEQUENCE [LARGE SCALE GENOMIC DNA]</scope>
</reference>
<dbReference type="InterPro" id="IPR023299">
    <property type="entry name" value="ATPase_P-typ_cyto_dom_N"/>
</dbReference>
<dbReference type="GO" id="GO:0006883">
    <property type="term" value="P:intracellular sodium ion homeostasis"/>
    <property type="evidence" value="ECO:0007669"/>
    <property type="project" value="TreeGrafter"/>
</dbReference>
<evidence type="ECO:0000313" key="3">
    <source>
        <dbReference type="EMBL" id="GIX97401.1"/>
    </source>
</evidence>
<organism evidence="3 4">
    <name type="scientific">Caerostris extrusa</name>
    <name type="common">Bark spider</name>
    <name type="synonym">Caerostris bankana</name>
    <dbReference type="NCBI Taxonomy" id="172846"/>
    <lineage>
        <taxon>Eukaryota</taxon>
        <taxon>Metazoa</taxon>
        <taxon>Ecdysozoa</taxon>
        <taxon>Arthropoda</taxon>
        <taxon>Chelicerata</taxon>
        <taxon>Arachnida</taxon>
        <taxon>Araneae</taxon>
        <taxon>Araneomorphae</taxon>
        <taxon>Entelegynae</taxon>
        <taxon>Araneoidea</taxon>
        <taxon>Araneidae</taxon>
        <taxon>Caerostris</taxon>
    </lineage>
</organism>
<dbReference type="GO" id="GO:1990573">
    <property type="term" value="P:potassium ion import across plasma membrane"/>
    <property type="evidence" value="ECO:0007669"/>
    <property type="project" value="TreeGrafter"/>
</dbReference>
<dbReference type="GO" id="GO:0036376">
    <property type="term" value="P:sodium ion export across plasma membrane"/>
    <property type="evidence" value="ECO:0007669"/>
    <property type="project" value="TreeGrafter"/>
</dbReference>
<dbReference type="Proteomes" id="UP001054945">
    <property type="component" value="Unassembled WGS sequence"/>
</dbReference>
<comment type="subcellular location">
    <subcellularLocation>
        <location evidence="1">Cell membrane</location>
        <topology evidence="1">Multi-pass membrane protein</topology>
    </subcellularLocation>
</comment>
<dbReference type="AlphaFoldDB" id="A0AAV4PML0"/>
<dbReference type="Pfam" id="PF13246">
    <property type="entry name" value="Cation_ATPase"/>
    <property type="match status" value="1"/>
</dbReference>
<accession>A0AAV4PML0</accession>
<evidence type="ECO:0000256" key="1">
    <source>
        <dbReference type="ARBA" id="ARBA00004651"/>
    </source>
</evidence>
<evidence type="ECO:0000256" key="2">
    <source>
        <dbReference type="ARBA" id="ARBA00022475"/>
    </source>
</evidence>
<dbReference type="Gene3D" id="3.40.50.1000">
    <property type="entry name" value="HAD superfamily/HAD-like"/>
    <property type="match status" value="1"/>
</dbReference>
<sequence>MTVHVDSASSDSDDGNYIISVKGAPDIILPFCSTILLEGEVKPINDYHLECFRRDVQDFLLKGHTVIGYCDMEMPKSNFPSNFEFREDSIPLKGLRFLGMISIHDPVRPSSVEAVRNFRNAGIKVSEAEFLNLTVVIMSGTSVIDDKN</sequence>
<dbReference type="PANTHER" id="PTHR43294">
    <property type="entry name" value="SODIUM/POTASSIUM-TRANSPORTING ATPASE SUBUNIT ALPHA"/>
    <property type="match status" value="1"/>
</dbReference>
<dbReference type="PANTHER" id="PTHR43294:SF21">
    <property type="entry name" value="CATION TRANSPORTING ATPASE"/>
    <property type="match status" value="1"/>
</dbReference>
<protein>
    <submittedName>
        <fullName evidence="3">Uncharacterized protein</fullName>
    </submittedName>
</protein>
<dbReference type="SUPFAM" id="SSF81660">
    <property type="entry name" value="Metal cation-transporting ATPase, ATP-binding domain N"/>
    <property type="match status" value="1"/>
</dbReference>
<dbReference type="GO" id="GO:0000166">
    <property type="term" value="F:nucleotide binding"/>
    <property type="evidence" value="ECO:0007669"/>
    <property type="project" value="InterPro"/>
</dbReference>
<proteinExistence type="predicted"/>
<keyword evidence="2" id="KW-0472">Membrane</keyword>
<name>A0AAV4PML0_CAEEX</name>
<dbReference type="GO" id="GO:1902600">
    <property type="term" value="P:proton transmembrane transport"/>
    <property type="evidence" value="ECO:0007669"/>
    <property type="project" value="TreeGrafter"/>
</dbReference>
<evidence type="ECO:0000313" key="4">
    <source>
        <dbReference type="Proteomes" id="UP001054945"/>
    </source>
</evidence>